<dbReference type="Gene3D" id="3.40.50.720">
    <property type="entry name" value="NAD(P)-binding Rossmann-like Domain"/>
    <property type="match status" value="1"/>
</dbReference>
<proteinExistence type="inferred from homology"/>
<comment type="caution">
    <text evidence="6">The sequence shown here is derived from an EMBL/GenBank/DDBJ whole genome shotgun (WGS) entry which is preliminary data.</text>
</comment>
<sequence length="289" mass="30468">MREGETRFRSAPQREGADVVERVLVTGASGRIGTLLRPLIARPGRMLRLLDTAPPTGLDPAAEEAAAGSVTDMAAMERACKGVDLVVHLAGHPSERPWAEILDTNIHGCYTTLEAARRQGVRRVLLASSNHAVGFVPAAAAADTDVLVPRPDTYYGVSKAAMEALGSVYADRFAMSVVSARIGTFAAAADIADIRTLATWFSPGDAARLVEASLALEEPGHRLVWGISRNTRRWFSLAEGEAMGFHPRDDAEDHAAQVPGAGEPGGAPGPGIRIGGTFTADTSPLGGRW</sequence>
<keyword evidence="3" id="KW-0520">NAD</keyword>
<dbReference type="SUPFAM" id="SSF51735">
    <property type="entry name" value="NAD(P)-binding Rossmann-fold domains"/>
    <property type="match status" value="1"/>
</dbReference>
<evidence type="ECO:0000313" key="7">
    <source>
        <dbReference type="Proteomes" id="UP000240542"/>
    </source>
</evidence>
<feature type="compositionally biased region" description="Gly residues" evidence="4">
    <location>
        <begin position="262"/>
        <end position="271"/>
    </location>
</feature>
<evidence type="ECO:0000256" key="2">
    <source>
        <dbReference type="ARBA" id="ARBA00023002"/>
    </source>
</evidence>
<dbReference type="Pfam" id="PF01370">
    <property type="entry name" value="Epimerase"/>
    <property type="match status" value="1"/>
</dbReference>
<dbReference type="PROSITE" id="PS00061">
    <property type="entry name" value="ADH_SHORT"/>
    <property type="match status" value="1"/>
</dbReference>
<protein>
    <submittedName>
        <fullName evidence="6">NAD-dependent epimerase/dehydratase family protein</fullName>
    </submittedName>
</protein>
<evidence type="ECO:0000313" key="6">
    <source>
        <dbReference type="EMBL" id="PSK97794.1"/>
    </source>
</evidence>
<gene>
    <name evidence="6" type="ORF">CLV63_107187</name>
</gene>
<dbReference type="Proteomes" id="UP000240542">
    <property type="component" value="Unassembled WGS sequence"/>
</dbReference>
<dbReference type="InterPro" id="IPR020904">
    <property type="entry name" value="Sc_DH/Rdtase_CS"/>
</dbReference>
<feature type="domain" description="NAD-dependent epimerase/dehydratase" evidence="5">
    <location>
        <begin position="23"/>
        <end position="188"/>
    </location>
</feature>
<dbReference type="InterPro" id="IPR001509">
    <property type="entry name" value="Epimerase_deHydtase"/>
</dbReference>
<dbReference type="AlphaFoldDB" id="A0A2P8DKP7"/>
<evidence type="ECO:0000259" key="5">
    <source>
        <dbReference type="Pfam" id="PF01370"/>
    </source>
</evidence>
<reference evidence="6 7" key="1">
    <citation type="submission" date="2018-03" db="EMBL/GenBank/DDBJ databases">
        <title>Genomic Encyclopedia of Archaeal and Bacterial Type Strains, Phase II (KMG-II): from individual species to whole genera.</title>
        <authorList>
            <person name="Goeker M."/>
        </authorList>
    </citation>
    <scope>NUCLEOTIDE SEQUENCE [LARGE SCALE GENOMIC DNA]</scope>
    <source>
        <strain evidence="6 7">DSM 45312</strain>
    </source>
</reference>
<evidence type="ECO:0000256" key="1">
    <source>
        <dbReference type="ARBA" id="ARBA00007637"/>
    </source>
</evidence>
<dbReference type="GO" id="GO:0016491">
    <property type="term" value="F:oxidoreductase activity"/>
    <property type="evidence" value="ECO:0007669"/>
    <property type="project" value="UniProtKB-KW"/>
</dbReference>
<evidence type="ECO:0000256" key="3">
    <source>
        <dbReference type="ARBA" id="ARBA00023027"/>
    </source>
</evidence>
<organism evidence="6 7">
    <name type="scientific">Murinocardiopsis flavida</name>
    <dbReference type="NCBI Taxonomy" id="645275"/>
    <lineage>
        <taxon>Bacteria</taxon>
        <taxon>Bacillati</taxon>
        <taxon>Actinomycetota</taxon>
        <taxon>Actinomycetes</taxon>
        <taxon>Streptosporangiales</taxon>
        <taxon>Nocardiopsidaceae</taxon>
        <taxon>Murinocardiopsis</taxon>
    </lineage>
</organism>
<dbReference type="PANTHER" id="PTHR43103">
    <property type="entry name" value="NUCLEOSIDE-DIPHOSPHATE-SUGAR EPIMERASE"/>
    <property type="match status" value="1"/>
</dbReference>
<dbReference type="PANTHER" id="PTHR43103:SF5">
    <property type="entry name" value="4-EPIMERASE, PUTATIVE (AFU_ORTHOLOGUE AFUA_7G00360)-RELATED"/>
    <property type="match status" value="1"/>
</dbReference>
<keyword evidence="2" id="KW-0560">Oxidoreductase</keyword>
<dbReference type="InterPro" id="IPR036291">
    <property type="entry name" value="NAD(P)-bd_dom_sf"/>
</dbReference>
<name>A0A2P8DKP7_9ACTN</name>
<accession>A0A2P8DKP7</accession>
<evidence type="ECO:0000256" key="4">
    <source>
        <dbReference type="SAM" id="MobiDB-lite"/>
    </source>
</evidence>
<feature type="region of interest" description="Disordered" evidence="4">
    <location>
        <begin position="252"/>
        <end position="271"/>
    </location>
</feature>
<dbReference type="EMBL" id="PYGA01000007">
    <property type="protein sequence ID" value="PSK97794.1"/>
    <property type="molecule type" value="Genomic_DNA"/>
</dbReference>
<comment type="similarity">
    <text evidence="1">Belongs to the NAD(P)-dependent epimerase/dehydratase family.</text>
</comment>
<keyword evidence="7" id="KW-1185">Reference proteome</keyword>